<dbReference type="InterPro" id="IPR017871">
    <property type="entry name" value="ABC_transporter-like_CS"/>
</dbReference>
<evidence type="ECO:0000256" key="8">
    <source>
        <dbReference type="ARBA" id="ARBA00023136"/>
    </source>
</evidence>
<keyword evidence="4" id="KW-1003">Cell membrane</keyword>
<dbReference type="CDD" id="cd03225">
    <property type="entry name" value="ABC_cobalt_CbiO_domain1"/>
    <property type="match status" value="1"/>
</dbReference>
<dbReference type="OrthoDB" id="9784332at2"/>
<keyword evidence="8" id="KW-0472">Membrane</keyword>
<comment type="subcellular location">
    <subcellularLocation>
        <location evidence="1">Cell membrane</location>
        <topology evidence="1">Peripheral membrane protein</topology>
    </subcellularLocation>
</comment>
<dbReference type="PROSITE" id="PS00211">
    <property type="entry name" value="ABC_TRANSPORTER_1"/>
    <property type="match status" value="1"/>
</dbReference>
<keyword evidence="3" id="KW-0813">Transport</keyword>
<reference evidence="10 11" key="1">
    <citation type="submission" date="2019-07" db="EMBL/GenBank/DDBJ databases">
        <title>Allobacillus sp. nov. SKP isolated from shrimp paste of Euphausiacea.</title>
        <authorList>
            <person name="Kanchanasin P."/>
            <person name="Tanasupawat S."/>
            <person name="Shi W."/>
            <person name="Wu L."/>
            <person name="Ma J."/>
        </authorList>
    </citation>
    <scope>NUCLEOTIDE SEQUENCE [LARGE SCALE GENOMIC DNA]</scope>
    <source>
        <strain evidence="10 11">SKP4-8</strain>
    </source>
</reference>
<evidence type="ECO:0000256" key="7">
    <source>
        <dbReference type="ARBA" id="ARBA00022967"/>
    </source>
</evidence>
<evidence type="ECO:0000313" key="10">
    <source>
        <dbReference type="EMBL" id="TSJ65218.1"/>
    </source>
</evidence>
<comment type="caution">
    <text evidence="10">The sequence shown here is derived from an EMBL/GenBank/DDBJ whole genome shotgun (WGS) entry which is preliminary data.</text>
</comment>
<dbReference type="GO" id="GO:0043190">
    <property type="term" value="C:ATP-binding cassette (ABC) transporter complex"/>
    <property type="evidence" value="ECO:0007669"/>
    <property type="project" value="TreeGrafter"/>
</dbReference>
<feature type="domain" description="ABC transporter" evidence="9">
    <location>
        <begin position="2"/>
        <end position="236"/>
    </location>
</feature>
<dbReference type="RefSeq" id="WP_144088775.1">
    <property type="nucleotide sequence ID" value="NZ_VMHE01000011.1"/>
</dbReference>
<comment type="similarity">
    <text evidence="2">Belongs to the ABC transporter superfamily.</text>
</comment>
<keyword evidence="6" id="KW-0067">ATP-binding</keyword>
<keyword evidence="11" id="KW-1185">Reference proteome</keyword>
<evidence type="ECO:0000256" key="5">
    <source>
        <dbReference type="ARBA" id="ARBA00022741"/>
    </source>
</evidence>
<name>A0A556PLF4_9BACI</name>
<dbReference type="SUPFAM" id="SSF52540">
    <property type="entry name" value="P-loop containing nucleoside triphosphate hydrolases"/>
    <property type="match status" value="1"/>
</dbReference>
<dbReference type="InterPro" id="IPR003593">
    <property type="entry name" value="AAA+_ATPase"/>
</dbReference>
<dbReference type="SMART" id="SM00382">
    <property type="entry name" value="AAA"/>
    <property type="match status" value="1"/>
</dbReference>
<dbReference type="GO" id="GO:0005524">
    <property type="term" value="F:ATP binding"/>
    <property type="evidence" value="ECO:0007669"/>
    <property type="project" value="UniProtKB-KW"/>
</dbReference>
<dbReference type="PROSITE" id="PS50893">
    <property type="entry name" value="ABC_TRANSPORTER_2"/>
    <property type="match status" value="1"/>
</dbReference>
<dbReference type="InterPro" id="IPR015856">
    <property type="entry name" value="ABC_transpr_CbiO/EcfA_su"/>
</dbReference>
<dbReference type="PANTHER" id="PTHR43553:SF24">
    <property type="entry name" value="ENERGY-COUPLING FACTOR TRANSPORTER ATP-BINDING PROTEIN ECFA1"/>
    <property type="match status" value="1"/>
</dbReference>
<dbReference type="EMBL" id="VMHE01000011">
    <property type="protein sequence ID" value="TSJ65218.1"/>
    <property type="molecule type" value="Genomic_DNA"/>
</dbReference>
<dbReference type="AlphaFoldDB" id="A0A556PLF4"/>
<evidence type="ECO:0000256" key="3">
    <source>
        <dbReference type="ARBA" id="ARBA00022448"/>
    </source>
</evidence>
<dbReference type="InterPro" id="IPR003439">
    <property type="entry name" value="ABC_transporter-like_ATP-bd"/>
</dbReference>
<dbReference type="InterPro" id="IPR027417">
    <property type="entry name" value="P-loop_NTPase"/>
</dbReference>
<organism evidence="10 11">
    <name type="scientific">Allobacillus salarius</name>
    <dbReference type="NCBI Taxonomy" id="1955272"/>
    <lineage>
        <taxon>Bacteria</taxon>
        <taxon>Bacillati</taxon>
        <taxon>Bacillota</taxon>
        <taxon>Bacilli</taxon>
        <taxon>Bacillales</taxon>
        <taxon>Bacillaceae</taxon>
        <taxon>Allobacillus</taxon>
    </lineage>
</organism>
<evidence type="ECO:0000256" key="6">
    <source>
        <dbReference type="ARBA" id="ARBA00022840"/>
    </source>
</evidence>
<proteinExistence type="inferred from homology"/>
<evidence type="ECO:0000256" key="1">
    <source>
        <dbReference type="ARBA" id="ARBA00004202"/>
    </source>
</evidence>
<dbReference type="GO" id="GO:0015087">
    <property type="term" value="F:cobalt ion transmembrane transporter activity"/>
    <property type="evidence" value="ECO:0007669"/>
    <property type="project" value="UniProtKB-ARBA"/>
</dbReference>
<gene>
    <name evidence="10" type="ORF">FPQ13_07760</name>
</gene>
<keyword evidence="5" id="KW-0547">Nucleotide-binding</keyword>
<dbReference type="Proteomes" id="UP000316425">
    <property type="component" value="Unassembled WGS sequence"/>
</dbReference>
<dbReference type="FunFam" id="3.40.50.300:FF:000224">
    <property type="entry name" value="Energy-coupling factor transporter ATP-binding protein EcfA"/>
    <property type="match status" value="1"/>
</dbReference>
<evidence type="ECO:0000259" key="9">
    <source>
        <dbReference type="PROSITE" id="PS50893"/>
    </source>
</evidence>
<sequence length="275" mass="30978">MIEFNKVSYSYDKNRGNAVDELSLFIEQNEWIALIGHNGSGKSTVAKLMNGLLLPTEGNVSVSGLPLSEDTYWDIRKKVGMVFQNPENQFVGTTVMDDVAFGLENLGFPREEMVKRVASALKEVDMYAFKDQAPNRLSGGQKQRVAIAGILAIMPEVIIFDEASTMLDPNGKKELLETIKGLRKIKKMTIVYITHDLSEAAYADRIIVMNEGKQWMSGKPREVFQYRDELSEIGLEIPLISSIYSGMNKHGVKLEKEPLHMKELVDQLWKLSSKM</sequence>
<dbReference type="GO" id="GO:0016887">
    <property type="term" value="F:ATP hydrolysis activity"/>
    <property type="evidence" value="ECO:0007669"/>
    <property type="project" value="InterPro"/>
</dbReference>
<dbReference type="PANTHER" id="PTHR43553">
    <property type="entry name" value="HEAVY METAL TRANSPORTER"/>
    <property type="match status" value="1"/>
</dbReference>
<dbReference type="NCBIfam" id="TIGR04520">
    <property type="entry name" value="ECF_ATPase_1"/>
    <property type="match status" value="1"/>
</dbReference>
<evidence type="ECO:0000256" key="4">
    <source>
        <dbReference type="ARBA" id="ARBA00022475"/>
    </source>
</evidence>
<dbReference type="Pfam" id="PF00005">
    <property type="entry name" value="ABC_tran"/>
    <property type="match status" value="1"/>
</dbReference>
<evidence type="ECO:0000256" key="2">
    <source>
        <dbReference type="ARBA" id="ARBA00005417"/>
    </source>
</evidence>
<dbReference type="InterPro" id="IPR030947">
    <property type="entry name" value="EcfA_1"/>
</dbReference>
<protein>
    <submittedName>
        <fullName evidence="10">Energy-coupling factor transporter ATPase</fullName>
    </submittedName>
</protein>
<dbReference type="Gene3D" id="3.40.50.300">
    <property type="entry name" value="P-loop containing nucleotide triphosphate hydrolases"/>
    <property type="match status" value="1"/>
</dbReference>
<evidence type="ECO:0000313" key="11">
    <source>
        <dbReference type="Proteomes" id="UP000316425"/>
    </source>
</evidence>
<keyword evidence="7" id="KW-1278">Translocase</keyword>
<dbReference type="NCBIfam" id="NF010167">
    <property type="entry name" value="PRK13648.1"/>
    <property type="match status" value="1"/>
</dbReference>
<dbReference type="GO" id="GO:0042626">
    <property type="term" value="F:ATPase-coupled transmembrane transporter activity"/>
    <property type="evidence" value="ECO:0007669"/>
    <property type="project" value="TreeGrafter"/>
</dbReference>
<dbReference type="InterPro" id="IPR050095">
    <property type="entry name" value="ECF_ABC_transporter_ATP-bd"/>
</dbReference>
<accession>A0A556PLF4</accession>